<dbReference type="InterPro" id="IPR010093">
    <property type="entry name" value="SinI_DNA-bd"/>
</dbReference>
<dbReference type="SUPFAM" id="SSF46955">
    <property type="entry name" value="Putative DNA-binding domain"/>
    <property type="match status" value="1"/>
</dbReference>
<organism evidence="2 3">
    <name type="scientific">Hespellia stercorisuis DSM 15480</name>
    <dbReference type="NCBI Taxonomy" id="1121950"/>
    <lineage>
        <taxon>Bacteria</taxon>
        <taxon>Bacillati</taxon>
        <taxon>Bacillota</taxon>
        <taxon>Clostridia</taxon>
        <taxon>Lachnospirales</taxon>
        <taxon>Lachnospiraceae</taxon>
        <taxon>Hespellia</taxon>
    </lineage>
</organism>
<dbReference type="EMBL" id="FQZY01000025">
    <property type="protein sequence ID" value="SHJ99644.1"/>
    <property type="molecule type" value="Genomic_DNA"/>
</dbReference>
<proteinExistence type="predicted"/>
<dbReference type="InterPro" id="IPR009061">
    <property type="entry name" value="DNA-bd_dom_put_sf"/>
</dbReference>
<dbReference type="RefSeq" id="WP_073109224.1">
    <property type="nucleotide sequence ID" value="NZ_FQZY01000025.1"/>
</dbReference>
<evidence type="ECO:0000313" key="2">
    <source>
        <dbReference type="EMBL" id="SHJ99644.1"/>
    </source>
</evidence>
<evidence type="ECO:0000313" key="3">
    <source>
        <dbReference type="Proteomes" id="UP000184301"/>
    </source>
</evidence>
<name>A0A1M6NVJ7_9FIRM</name>
<protein>
    <submittedName>
        <fullName evidence="2">DNA binding domain-containing protein, excisionase family</fullName>
    </submittedName>
</protein>
<evidence type="ECO:0000259" key="1">
    <source>
        <dbReference type="Pfam" id="PF12728"/>
    </source>
</evidence>
<dbReference type="STRING" id="1121950.SAMN02745243_01920"/>
<accession>A0A1M6NVJ7</accession>
<feature type="domain" description="Helix-turn-helix" evidence="1">
    <location>
        <begin position="6"/>
        <end position="54"/>
    </location>
</feature>
<dbReference type="NCBIfam" id="TIGR01764">
    <property type="entry name" value="excise"/>
    <property type="match status" value="1"/>
</dbReference>
<keyword evidence="3" id="KW-1185">Reference proteome</keyword>
<gene>
    <name evidence="2" type="ORF">SAMN02745243_01920</name>
</gene>
<dbReference type="Proteomes" id="UP000184301">
    <property type="component" value="Unassembled WGS sequence"/>
</dbReference>
<reference evidence="2 3" key="1">
    <citation type="submission" date="2016-11" db="EMBL/GenBank/DDBJ databases">
        <authorList>
            <person name="Jaros S."/>
            <person name="Januszkiewicz K."/>
            <person name="Wedrychowicz H."/>
        </authorList>
    </citation>
    <scope>NUCLEOTIDE SEQUENCE [LARGE SCALE GENOMIC DNA]</scope>
    <source>
        <strain evidence="2 3">DSM 15480</strain>
    </source>
</reference>
<dbReference type="AlphaFoldDB" id="A0A1M6NVJ7"/>
<dbReference type="Pfam" id="PF12728">
    <property type="entry name" value="HTH_17"/>
    <property type="match status" value="1"/>
</dbReference>
<sequence>MKKMTYNVRETAQILGISKSYAYELVKEKKLPVLELGKRRVVPKSALKKWMQEQVNM</sequence>
<dbReference type="GO" id="GO:0003677">
    <property type="term" value="F:DNA binding"/>
    <property type="evidence" value="ECO:0007669"/>
    <property type="project" value="InterPro"/>
</dbReference>
<dbReference type="InterPro" id="IPR041657">
    <property type="entry name" value="HTH_17"/>
</dbReference>